<evidence type="ECO:0000313" key="1">
    <source>
        <dbReference type="EnsemblPlants" id="cds.evm.model.10.1132"/>
    </source>
</evidence>
<sequence>MAHATYEVTWLTSILKDFNVHITLPSTLYCDNNAAIHISENPVYHERTKHVEIDCHTAREKVSQGILRMSHVPSKANLADILTKLLFPTQFKETLSKLGVRNFYAPT</sequence>
<reference evidence="1" key="1">
    <citation type="submission" date="2021-03" db="UniProtKB">
        <authorList>
            <consortium name="EnsemblPlants"/>
        </authorList>
    </citation>
    <scope>IDENTIFICATION</scope>
</reference>
<name>A0A803QIK9_CANSA</name>
<accession>A0A803QIK9</accession>
<dbReference type="EnsemblPlants" id="evm.model.10.1132">
    <property type="protein sequence ID" value="cds.evm.model.10.1132"/>
    <property type="gene ID" value="evm.TU.10.1132"/>
</dbReference>
<protein>
    <recommendedName>
        <fullName evidence="3">Copia protein</fullName>
    </recommendedName>
</protein>
<evidence type="ECO:0000313" key="2">
    <source>
        <dbReference type="Proteomes" id="UP000596661"/>
    </source>
</evidence>
<proteinExistence type="predicted"/>
<dbReference type="AlphaFoldDB" id="A0A803QIK9"/>
<dbReference type="PANTHER" id="PTHR11439">
    <property type="entry name" value="GAG-POL-RELATED RETROTRANSPOSON"/>
    <property type="match status" value="1"/>
</dbReference>
<evidence type="ECO:0008006" key="3">
    <source>
        <dbReference type="Google" id="ProtNLM"/>
    </source>
</evidence>
<organism evidence="1 2">
    <name type="scientific">Cannabis sativa</name>
    <name type="common">Hemp</name>
    <name type="synonym">Marijuana</name>
    <dbReference type="NCBI Taxonomy" id="3483"/>
    <lineage>
        <taxon>Eukaryota</taxon>
        <taxon>Viridiplantae</taxon>
        <taxon>Streptophyta</taxon>
        <taxon>Embryophyta</taxon>
        <taxon>Tracheophyta</taxon>
        <taxon>Spermatophyta</taxon>
        <taxon>Magnoliopsida</taxon>
        <taxon>eudicotyledons</taxon>
        <taxon>Gunneridae</taxon>
        <taxon>Pentapetalae</taxon>
        <taxon>rosids</taxon>
        <taxon>fabids</taxon>
        <taxon>Rosales</taxon>
        <taxon>Cannabaceae</taxon>
        <taxon>Cannabis</taxon>
    </lineage>
</organism>
<dbReference type="EMBL" id="UZAU01000818">
    <property type="status" value="NOT_ANNOTATED_CDS"/>
    <property type="molecule type" value="Genomic_DNA"/>
</dbReference>
<dbReference type="PANTHER" id="PTHR11439:SF470">
    <property type="entry name" value="CYSTEINE-RICH RLK (RECEPTOR-LIKE PROTEIN KINASE) 8"/>
    <property type="match status" value="1"/>
</dbReference>
<dbReference type="Proteomes" id="UP000596661">
    <property type="component" value="Unassembled WGS sequence"/>
</dbReference>
<dbReference type="OMA" id="ISHDEPI"/>
<dbReference type="Gramene" id="evm.model.10.1132">
    <property type="protein sequence ID" value="cds.evm.model.10.1132"/>
    <property type="gene ID" value="evm.TU.10.1132"/>
</dbReference>
<keyword evidence="2" id="KW-1185">Reference proteome</keyword>
<dbReference type="CDD" id="cd09272">
    <property type="entry name" value="RNase_HI_RT_Ty1"/>
    <property type="match status" value="1"/>
</dbReference>